<evidence type="ECO:0000313" key="4">
    <source>
        <dbReference type="Proteomes" id="UP001642540"/>
    </source>
</evidence>
<organism evidence="3 4">
    <name type="scientific">Orchesella dallaii</name>
    <dbReference type="NCBI Taxonomy" id="48710"/>
    <lineage>
        <taxon>Eukaryota</taxon>
        <taxon>Metazoa</taxon>
        <taxon>Ecdysozoa</taxon>
        <taxon>Arthropoda</taxon>
        <taxon>Hexapoda</taxon>
        <taxon>Collembola</taxon>
        <taxon>Entomobryomorpha</taxon>
        <taxon>Entomobryoidea</taxon>
        <taxon>Orchesellidae</taxon>
        <taxon>Orchesellinae</taxon>
        <taxon>Orchesella</taxon>
    </lineage>
</organism>
<reference evidence="3 4" key="1">
    <citation type="submission" date="2024-08" db="EMBL/GenBank/DDBJ databases">
        <authorList>
            <person name="Cucini C."/>
            <person name="Frati F."/>
        </authorList>
    </citation>
    <scope>NUCLEOTIDE SEQUENCE [LARGE SCALE GENOMIC DNA]</scope>
</reference>
<protein>
    <submittedName>
        <fullName evidence="3">Uncharacterized protein</fullName>
    </submittedName>
</protein>
<name>A0ABP1R5J0_9HEXA</name>
<feature type="chain" id="PRO_5047435703" evidence="2">
    <location>
        <begin position="24"/>
        <end position="244"/>
    </location>
</feature>
<proteinExistence type="predicted"/>
<keyword evidence="2" id="KW-0732">Signal</keyword>
<sequence>MSNSKLTLAVVLLIALGILPADCTLDQPDPSSKMRLLSVVVNITRAHCGLPLFLCCSSELRDFEKFLHERAQVDNRRIIIPHELENLTACMLYHQDIQIHPENAVKEDPVVLEPPKKEEKPKPDADGNGIGSFFKNMFDSVYNIFSTSSDNSNSNSNNRRKREIDPEYSSEPAQMLKLLIDIMFMVCPTSRFEYRPFYIENVCKDLDINTPLTGPEEAELHHLFRKTYECKLGKLEMPPQCFAC</sequence>
<comment type="caution">
    <text evidence="3">The sequence shown here is derived from an EMBL/GenBank/DDBJ whole genome shotgun (WGS) entry which is preliminary data.</text>
</comment>
<dbReference type="EMBL" id="CAXLJM020000062">
    <property type="protein sequence ID" value="CAL8120259.1"/>
    <property type="molecule type" value="Genomic_DNA"/>
</dbReference>
<gene>
    <name evidence="3" type="ORF">ODALV1_LOCUS18926</name>
</gene>
<accession>A0ABP1R5J0</accession>
<evidence type="ECO:0000313" key="3">
    <source>
        <dbReference type="EMBL" id="CAL8120259.1"/>
    </source>
</evidence>
<dbReference type="Proteomes" id="UP001642540">
    <property type="component" value="Unassembled WGS sequence"/>
</dbReference>
<feature type="region of interest" description="Disordered" evidence="1">
    <location>
        <begin position="149"/>
        <end position="168"/>
    </location>
</feature>
<feature type="signal peptide" evidence="2">
    <location>
        <begin position="1"/>
        <end position="23"/>
    </location>
</feature>
<keyword evidence="4" id="KW-1185">Reference proteome</keyword>
<evidence type="ECO:0000256" key="1">
    <source>
        <dbReference type="SAM" id="MobiDB-lite"/>
    </source>
</evidence>
<evidence type="ECO:0000256" key="2">
    <source>
        <dbReference type="SAM" id="SignalP"/>
    </source>
</evidence>